<evidence type="ECO:0000313" key="1">
    <source>
        <dbReference type="EMBL" id="QTA80991.1"/>
    </source>
</evidence>
<dbReference type="KEGG" id="dli:dnl_33090"/>
<dbReference type="Pfam" id="PF14103">
    <property type="entry name" value="DUF4276"/>
    <property type="match status" value="1"/>
</dbReference>
<sequence>MHFEILVEDQSGKKALDILIPKLIGSEHTFKVHPYKGIGRIPQNLDGSADASKRILLAQLPRLLRGYGNTFAGYPEDYHAAVILICDLDDRCLKSFREELYSILTACDPKPETLFCIAIEEGEAWFLGDIPAVKKAYPKAKDAVLKTYVNDSICGTWEKLADAVFPGGSAALSAKGWQSIGAEKSVWAEKITPYMDVNKNVSPSFGYFRLKIMEAALN</sequence>
<name>A0A975B972_9BACT</name>
<dbReference type="InterPro" id="IPR025455">
    <property type="entry name" value="DUF4276"/>
</dbReference>
<organism evidence="1 2">
    <name type="scientific">Desulfonema limicola</name>
    <dbReference type="NCBI Taxonomy" id="45656"/>
    <lineage>
        <taxon>Bacteria</taxon>
        <taxon>Pseudomonadati</taxon>
        <taxon>Thermodesulfobacteriota</taxon>
        <taxon>Desulfobacteria</taxon>
        <taxon>Desulfobacterales</taxon>
        <taxon>Desulfococcaceae</taxon>
        <taxon>Desulfonema</taxon>
    </lineage>
</organism>
<reference evidence="1" key="1">
    <citation type="journal article" date="2021" name="Microb. Physiol.">
        <title>Proteogenomic Insights into the Physiology of Marine, Sulfate-Reducing, Filamentous Desulfonema limicola and Desulfonema magnum.</title>
        <authorList>
            <person name="Schnaars V."/>
            <person name="Wohlbrand L."/>
            <person name="Scheve S."/>
            <person name="Hinrichs C."/>
            <person name="Reinhardt R."/>
            <person name="Rabus R."/>
        </authorList>
    </citation>
    <scope>NUCLEOTIDE SEQUENCE</scope>
    <source>
        <strain evidence="1">5ac10</strain>
    </source>
</reference>
<proteinExistence type="predicted"/>
<accession>A0A975B972</accession>
<dbReference type="Proteomes" id="UP000663720">
    <property type="component" value="Chromosome"/>
</dbReference>
<dbReference type="EMBL" id="CP061799">
    <property type="protein sequence ID" value="QTA80991.1"/>
    <property type="molecule type" value="Genomic_DNA"/>
</dbReference>
<protein>
    <recommendedName>
        <fullName evidence="3">DUF4276 family protein</fullName>
    </recommendedName>
</protein>
<evidence type="ECO:0000313" key="2">
    <source>
        <dbReference type="Proteomes" id="UP000663720"/>
    </source>
</evidence>
<evidence type="ECO:0008006" key="3">
    <source>
        <dbReference type="Google" id="ProtNLM"/>
    </source>
</evidence>
<dbReference type="RefSeq" id="WP_207687075.1">
    <property type="nucleotide sequence ID" value="NZ_CP061799.1"/>
</dbReference>
<dbReference type="AlphaFoldDB" id="A0A975B972"/>
<gene>
    <name evidence="1" type="ORF">dnl_33090</name>
</gene>
<keyword evidence="2" id="KW-1185">Reference proteome</keyword>